<reference evidence="2" key="1">
    <citation type="submission" date="2020-11" db="EMBL/GenBank/DDBJ databases">
        <authorList>
            <person name="Whitehead M."/>
        </authorList>
    </citation>
    <scope>NUCLEOTIDE SEQUENCE</scope>
    <source>
        <strain evidence="2">EGII</strain>
    </source>
</reference>
<dbReference type="EMBL" id="CAJHJT010000023">
    <property type="protein sequence ID" value="CAD7002180.1"/>
    <property type="molecule type" value="Genomic_DNA"/>
</dbReference>
<dbReference type="Proteomes" id="UP000606786">
    <property type="component" value="Unassembled WGS sequence"/>
</dbReference>
<feature type="compositionally biased region" description="Polar residues" evidence="1">
    <location>
        <begin position="56"/>
        <end position="70"/>
    </location>
</feature>
<sequence>MPLARNISPFLNNQIGRRNKHQFLGCRPNFSRFRVQNEIIVHQSPDTTKRFRHSHNLPSPTRKPSLQGEQPLEINTQGTLAYNFTKKRQRNDDRFNHNKTTHKLYRDISSTGDYEDAICQQDFNAFFLPALKTFDGIIRKINVQLSIKKCVLSYDNGSEKLIYFHCKDVNHFSTKEVIEELITKFGQLEGLLRKNSIH</sequence>
<evidence type="ECO:0000313" key="3">
    <source>
        <dbReference type="Proteomes" id="UP000606786"/>
    </source>
</evidence>
<accession>A0A811UT86</accession>
<keyword evidence="3" id="KW-1185">Reference proteome</keyword>
<comment type="caution">
    <text evidence="2">The sequence shown here is derived from an EMBL/GenBank/DDBJ whole genome shotgun (WGS) entry which is preliminary data.</text>
</comment>
<protein>
    <submittedName>
        <fullName evidence="2">(Mediterranean fruit fly) hypothetical protein</fullName>
    </submittedName>
</protein>
<organism evidence="2 3">
    <name type="scientific">Ceratitis capitata</name>
    <name type="common">Mediterranean fruit fly</name>
    <name type="synonym">Tephritis capitata</name>
    <dbReference type="NCBI Taxonomy" id="7213"/>
    <lineage>
        <taxon>Eukaryota</taxon>
        <taxon>Metazoa</taxon>
        <taxon>Ecdysozoa</taxon>
        <taxon>Arthropoda</taxon>
        <taxon>Hexapoda</taxon>
        <taxon>Insecta</taxon>
        <taxon>Pterygota</taxon>
        <taxon>Neoptera</taxon>
        <taxon>Endopterygota</taxon>
        <taxon>Diptera</taxon>
        <taxon>Brachycera</taxon>
        <taxon>Muscomorpha</taxon>
        <taxon>Tephritoidea</taxon>
        <taxon>Tephritidae</taxon>
        <taxon>Ceratitis</taxon>
        <taxon>Ceratitis</taxon>
    </lineage>
</organism>
<proteinExistence type="predicted"/>
<evidence type="ECO:0000313" key="2">
    <source>
        <dbReference type="EMBL" id="CAD7002180.1"/>
    </source>
</evidence>
<gene>
    <name evidence="2" type="ORF">CCAP1982_LOCUS10668</name>
</gene>
<name>A0A811UT86_CERCA</name>
<feature type="region of interest" description="Disordered" evidence="1">
    <location>
        <begin position="46"/>
        <end position="70"/>
    </location>
</feature>
<dbReference type="AlphaFoldDB" id="A0A811UT86"/>
<evidence type="ECO:0000256" key="1">
    <source>
        <dbReference type="SAM" id="MobiDB-lite"/>
    </source>
</evidence>